<dbReference type="GO" id="GO:0005886">
    <property type="term" value="C:plasma membrane"/>
    <property type="evidence" value="ECO:0007669"/>
    <property type="project" value="UniProtKB-SubCell"/>
</dbReference>
<name>A0A1G7XCN7_9HYPH</name>
<comment type="similarity">
    <text evidence="8 9">Belongs to the TRAP transporter small permease family.</text>
</comment>
<keyword evidence="2 9" id="KW-0813">Transport</keyword>
<dbReference type="InterPro" id="IPR007387">
    <property type="entry name" value="TRAP_DctQ"/>
</dbReference>
<feature type="transmembrane region" description="Helical" evidence="9">
    <location>
        <begin position="12"/>
        <end position="36"/>
    </location>
</feature>
<protein>
    <recommendedName>
        <fullName evidence="9">TRAP transporter small permease protein</fullName>
    </recommendedName>
</protein>
<proteinExistence type="inferred from homology"/>
<keyword evidence="3" id="KW-1003">Cell membrane</keyword>
<evidence type="ECO:0000256" key="9">
    <source>
        <dbReference type="RuleBase" id="RU369079"/>
    </source>
</evidence>
<keyword evidence="6 9" id="KW-1133">Transmembrane helix</keyword>
<feature type="transmembrane region" description="Helical" evidence="9">
    <location>
        <begin position="43"/>
        <end position="65"/>
    </location>
</feature>
<keyword evidence="4 9" id="KW-0997">Cell inner membrane</keyword>
<dbReference type="STRING" id="440168.SAMN04487974_10924"/>
<evidence type="ECO:0000256" key="1">
    <source>
        <dbReference type="ARBA" id="ARBA00004429"/>
    </source>
</evidence>
<evidence type="ECO:0000313" key="12">
    <source>
        <dbReference type="Proteomes" id="UP000199495"/>
    </source>
</evidence>
<evidence type="ECO:0000256" key="8">
    <source>
        <dbReference type="ARBA" id="ARBA00038436"/>
    </source>
</evidence>
<dbReference type="GO" id="GO:0022857">
    <property type="term" value="F:transmembrane transporter activity"/>
    <property type="evidence" value="ECO:0007669"/>
    <property type="project" value="UniProtKB-UniRule"/>
</dbReference>
<feature type="transmembrane region" description="Helical" evidence="9">
    <location>
        <begin position="128"/>
        <end position="154"/>
    </location>
</feature>
<feature type="domain" description="Tripartite ATP-independent periplasmic transporters DctQ component" evidence="10">
    <location>
        <begin position="26"/>
        <end position="155"/>
    </location>
</feature>
<evidence type="ECO:0000256" key="6">
    <source>
        <dbReference type="ARBA" id="ARBA00022989"/>
    </source>
</evidence>
<dbReference type="PANTHER" id="PTHR35011">
    <property type="entry name" value="2,3-DIKETO-L-GULONATE TRAP TRANSPORTER SMALL PERMEASE PROTEIN YIAM"/>
    <property type="match status" value="1"/>
</dbReference>
<comment type="subunit">
    <text evidence="9">The complex comprises the extracytoplasmic solute receptor protein and the two transmembrane proteins.</text>
</comment>
<dbReference type="InterPro" id="IPR055348">
    <property type="entry name" value="DctQ"/>
</dbReference>
<sequence length="173" mass="18283">MVRFASVLSALNAALALLAGFLLVSLVGLTAVNVILRYFFSSAVFGAFDLLQAGVATVIFLAMPYCTWRDGHVAVDIAYNLFSKIVQRCVLAMSDLISGTVLGLLAYRSATAMVSAFNYGERSSLLGIPFAPLWGFIAFGAALGAVSCAGRLLLNATNNLHLVPGTSEEEIVQ</sequence>
<dbReference type="PANTHER" id="PTHR35011:SF10">
    <property type="entry name" value="TRAP TRANSPORTER SMALL PERMEASE PROTEIN"/>
    <property type="match status" value="1"/>
</dbReference>
<dbReference type="AlphaFoldDB" id="A0A1G7XCN7"/>
<evidence type="ECO:0000256" key="2">
    <source>
        <dbReference type="ARBA" id="ARBA00022448"/>
    </source>
</evidence>
<reference evidence="11 12" key="1">
    <citation type="submission" date="2016-10" db="EMBL/GenBank/DDBJ databases">
        <authorList>
            <person name="de Groot N.N."/>
        </authorList>
    </citation>
    <scope>NUCLEOTIDE SEQUENCE [LARGE SCALE GENOMIC DNA]</scope>
    <source>
        <strain evidence="11 12">CGMCC 1.10267</strain>
    </source>
</reference>
<evidence type="ECO:0000256" key="4">
    <source>
        <dbReference type="ARBA" id="ARBA00022519"/>
    </source>
</evidence>
<accession>A0A1G7XCN7</accession>
<evidence type="ECO:0000313" key="11">
    <source>
        <dbReference type="EMBL" id="SDG81837.1"/>
    </source>
</evidence>
<dbReference type="RefSeq" id="WP_176762670.1">
    <property type="nucleotide sequence ID" value="NZ_FNCS01000009.1"/>
</dbReference>
<dbReference type="Pfam" id="PF04290">
    <property type="entry name" value="DctQ"/>
    <property type="match status" value="1"/>
</dbReference>
<comment type="subcellular location">
    <subcellularLocation>
        <location evidence="1 9">Cell inner membrane</location>
        <topology evidence="1 9">Multi-pass membrane protein</topology>
    </subcellularLocation>
</comment>
<organism evidence="11 12">
    <name type="scientific">Pelagibacterium luteolum</name>
    <dbReference type="NCBI Taxonomy" id="440168"/>
    <lineage>
        <taxon>Bacteria</taxon>
        <taxon>Pseudomonadati</taxon>
        <taxon>Pseudomonadota</taxon>
        <taxon>Alphaproteobacteria</taxon>
        <taxon>Hyphomicrobiales</taxon>
        <taxon>Devosiaceae</taxon>
        <taxon>Pelagibacterium</taxon>
    </lineage>
</organism>
<keyword evidence="5 9" id="KW-0812">Transmembrane</keyword>
<comment type="function">
    <text evidence="9">Part of the tripartite ATP-independent periplasmic (TRAP) transport system.</text>
</comment>
<dbReference type="GO" id="GO:0015740">
    <property type="term" value="P:C4-dicarboxylate transport"/>
    <property type="evidence" value="ECO:0007669"/>
    <property type="project" value="TreeGrafter"/>
</dbReference>
<evidence type="ECO:0000256" key="7">
    <source>
        <dbReference type="ARBA" id="ARBA00023136"/>
    </source>
</evidence>
<keyword evidence="12" id="KW-1185">Reference proteome</keyword>
<feature type="transmembrane region" description="Helical" evidence="9">
    <location>
        <begin position="85"/>
        <end position="107"/>
    </location>
</feature>
<gene>
    <name evidence="11" type="ORF">SAMN04487974_10924</name>
</gene>
<keyword evidence="7 9" id="KW-0472">Membrane</keyword>
<evidence type="ECO:0000256" key="5">
    <source>
        <dbReference type="ARBA" id="ARBA00022692"/>
    </source>
</evidence>
<evidence type="ECO:0000256" key="3">
    <source>
        <dbReference type="ARBA" id="ARBA00022475"/>
    </source>
</evidence>
<dbReference type="EMBL" id="FNCS01000009">
    <property type="protein sequence ID" value="SDG81837.1"/>
    <property type="molecule type" value="Genomic_DNA"/>
</dbReference>
<evidence type="ECO:0000259" key="10">
    <source>
        <dbReference type="Pfam" id="PF04290"/>
    </source>
</evidence>
<dbReference type="Proteomes" id="UP000199495">
    <property type="component" value="Unassembled WGS sequence"/>
</dbReference>